<organism evidence="1 2">
    <name type="scientific">Enterococcus cecorum</name>
    <dbReference type="NCBI Taxonomy" id="44008"/>
    <lineage>
        <taxon>Bacteria</taxon>
        <taxon>Bacillati</taxon>
        <taxon>Bacillota</taxon>
        <taxon>Bacilli</taxon>
        <taxon>Lactobacillales</taxon>
        <taxon>Enterococcaceae</taxon>
        <taxon>Enterococcus</taxon>
    </lineage>
</organism>
<protein>
    <submittedName>
        <fullName evidence="1">ArpU family phage packaging/lysis transcriptional regulator</fullName>
    </submittedName>
</protein>
<reference evidence="1" key="1">
    <citation type="submission" date="2023-03" db="EMBL/GenBank/DDBJ databases">
        <authorList>
            <person name="Shen W."/>
            <person name="Cai J."/>
        </authorList>
    </citation>
    <scope>NUCLEOTIDE SEQUENCE</scope>
    <source>
        <strain evidence="1">B245-2</strain>
    </source>
</reference>
<dbReference type="SUPFAM" id="SSF88659">
    <property type="entry name" value="Sigma3 and sigma4 domains of RNA polymerase sigma factors"/>
    <property type="match status" value="1"/>
</dbReference>
<dbReference type="EMBL" id="JARQBI010000017">
    <property type="protein sequence ID" value="MDT2797133.1"/>
    <property type="molecule type" value="Genomic_DNA"/>
</dbReference>
<sequence length="136" mass="15579">MLLREVDIKKTKANARKTLKNYRRLERIVGRSSIDIKSPIISDMPRIPTHGNKIEDAIVQLADAEVEINAIIAALKALSLISRQVLLYSFCSKEIYTNYKISQEMGYSERSIERMKSIALVEFAEAYRNGKLIAYR</sequence>
<accession>A0AAW8TP01</accession>
<proteinExistence type="predicted"/>
<dbReference type="AlphaFoldDB" id="A0AAW8TP01"/>
<dbReference type="NCBIfam" id="TIGR01637">
    <property type="entry name" value="phage_arpU"/>
    <property type="match status" value="1"/>
</dbReference>
<dbReference type="Proteomes" id="UP001255696">
    <property type="component" value="Unassembled WGS sequence"/>
</dbReference>
<comment type="caution">
    <text evidence="1">The sequence shown here is derived from an EMBL/GenBank/DDBJ whole genome shotgun (WGS) entry which is preliminary data.</text>
</comment>
<dbReference type="RefSeq" id="WP_171315397.1">
    <property type="nucleotide sequence ID" value="NZ_JARQBI010000017.1"/>
</dbReference>
<name>A0AAW8TP01_9ENTE</name>
<dbReference type="InterPro" id="IPR013324">
    <property type="entry name" value="RNA_pol_sigma_r3/r4-like"/>
</dbReference>
<gene>
    <name evidence="1" type="ORF">P7H47_07750</name>
</gene>
<dbReference type="InterPro" id="IPR006524">
    <property type="entry name" value="ArpU-like"/>
</dbReference>
<evidence type="ECO:0000313" key="1">
    <source>
        <dbReference type="EMBL" id="MDT2797133.1"/>
    </source>
</evidence>
<evidence type="ECO:0000313" key="2">
    <source>
        <dbReference type="Proteomes" id="UP001255696"/>
    </source>
</evidence>